<evidence type="ECO:0008006" key="4">
    <source>
        <dbReference type="Google" id="ProtNLM"/>
    </source>
</evidence>
<keyword evidence="1" id="KW-0812">Transmembrane</keyword>
<keyword evidence="1" id="KW-1133">Transmembrane helix</keyword>
<feature type="transmembrane region" description="Helical" evidence="1">
    <location>
        <begin position="51"/>
        <end position="71"/>
    </location>
</feature>
<dbReference type="AlphaFoldDB" id="D2QHJ8"/>
<accession>D2QHJ8</accession>
<gene>
    <name evidence="2" type="ordered locus">Slin_2642</name>
</gene>
<evidence type="ECO:0000256" key="1">
    <source>
        <dbReference type="SAM" id="Phobius"/>
    </source>
</evidence>
<dbReference type="EMBL" id="CP001769">
    <property type="protein sequence ID" value="ADB38658.1"/>
    <property type="molecule type" value="Genomic_DNA"/>
</dbReference>
<organism evidence="2 3">
    <name type="scientific">Spirosoma linguale (strain ATCC 33905 / DSM 74 / LMG 10896 / Claus 1)</name>
    <dbReference type="NCBI Taxonomy" id="504472"/>
    <lineage>
        <taxon>Bacteria</taxon>
        <taxon>Pseudomonadati</taxon>
        <taxon>Bacteroidota</taxon>
        <taxon>Cytophagia</taxon>
        <taxon>Cytophagales</taxon>
        <taxon>Cytophagaceae</taxon>
        <taxon>Spirosoma</taxon>
    </lineage>
</organism>
<dbReference type="Proteomes" id="UP000002028">
    <property type="component" value="Chromosome"/>
</dbReference>
<dbReference type="HOGENOM" id="CLU_2496343_0_0_10"/>
<name>D2QHJ8_SPILD</name>
<evidence type="ECO:0000313" key="2">
    <source>
        <dbReference type="EMBL" id="ADB38658.1"/>
    </source>
</evidence>
<keyword evidence="3" id="KW-1185">Reference proteome</keyword>
<keyword evidence="1" id="KW-0472">Membrane</keyword>
<evidence type="ECO:0000313" key="3">
    <source>
        <dbReference type="Proteomes" id="UP000002028"/>
    </source>
</evidence>
<dbReference type="KEGG" id="sli:Slin_2642"/>
<protein>
    <recommendedName>
        <fullName evidence="4">2TM domain-containing protein</fullName>
    </recommendedName>
</protein>
<feature type="transmembrane region" description="Helical" evidence="1">
    <location>
        <begin position="21"/>
        <end position="39"/>
    </location>
</feature>
<proteinExistence type="predicted"/>
<sequence>MKAADVYKWQKVRRRGLIRYIVKYGSLLGFIFSVNDIGWKALLHSITMTELLISWSVCFLGGFLIAPLFWLTHEYQYRQWFDKDLR</sequence>
<reference evidence="2 3" key="1">
    <citation type="journal article" date="2010" name="Stand. Genomic Sci.">
        <title>Complete genome sequence of Spirosoma linguale type strain (1).</title>
        <authorList>
            <person name="Lail K."/>
            <person name="Sikorski J."/>
            <person name="Saunders E."/>
            <person name="Lapidus A."/>
            <person name="Glavina Del Rio T."/>
            <person name="Copeland A."/>
            <person name="Tice H."/>
            <person name="Cheng J.-F."/>
            <person name="Lucas S."/>
            <person name="Nolan M."/>
            <person name="Bruce D."/>
            <person name="Goodwin L."/>
            <person name="Pitluck S."/>
            <person name="Ivanova N."/>
            <person name="Mavromatis K."/>
            <person name="Ovchinnikova G."/>
            <person name="Pati A."/>
            <person name="Chen A."/>
            <person name="Palaniappan K."/>
            <person name="Land M."/>
            <person name="Hauser L."/>
            <person name="Chang Y.-J."/>
            <person name="Jeffries C.D."/>
            <person name="Chain P."/>
            <person name="Brettin T."/>
            <person name="Detter J.C."/>
            <person name="Schuetze A."/>
            <person name="Rohde M."/>
            <person name="Tindall B.J."/>
            <person name="Goeker M."/>
            <person name="Bristow J."/>
            <person name="Eisen J.A."/>
            <person name="Markowitz V."/>
            <person name="Hugenholtz P."/>
            <person name="Kyrpides N.C."/>
            <person name="Klenk H.-P."/>
            <person name="Chen F."/>
        </authorList>
    </citation>
    <scope>NUCLEOTIDE SEQUENCE [LARGE SCALE GENOMIC DNA]</scope>
    <source>
        <strain evidence="3">ATCC 33905 / DSM 74 / LMG 10896 / Claus 1</strain>
    </source>
</reference>
<dbReference type="STRING" id="504472.Slin_2642"/>